<feature type="transmembrane region" description="Helical" evidence="1">
    <location>
        <begin position="30"/>
        <end position="51"/>
    </location>
</feature>
<organism evidence="2 3">
    <name type="scientific">Schaalia odontolytica</name>
    <dbReference type="NCBI Taxonomy" id="1660"/>
    <lineage>
        <taxon>Bacteria</taxon>
        <taxon>Bacillati</taxon>
        <taxon>Actinomycetota</taxon>
        <taxon>Actinomycetes</taxon>
        <taxon>Actinomycetales</taxon>
        <taxon>Actinomycetaceae</taxon>
        <taxon>Schaalia</taxon>
    </lineage>
</organism>
<keyword evidence="1" id="KW-0812">Transmembrane</keyword>
<gene>
    <name evidence="2" type="ORF">FOC40_09620</name>
</gene>
<dbReference type="EMBL" id="CP046315">
    <property type="protein sequence ID" value="QGS11635.1"/>
    <property type="molecule type" value="Genomic_DNA"/>
</dbReference>
<dbReference type="Proteomes" id="UP000424490">
    <property type="component" value="Chromosome"/>
</dbReference>
<feature type="transmembrane region" description="Helical" evidence="1">
    <location>
        <begin position="131"/>
        <end position="154"/>
    </location>
</feature>
<protein>
    <submittedName>
        <fullName evidence="2">Uncharacterized protein</fullName>
    </submittedName>
</protein>
<feature type="transmembrane region" description="Helical" evidence="1">
    <location>
        <begin position="217"/>
        <end position="237"/>
    </location>
</feature>
<reference evidence="2 3" key="1">
    <citation type="submission" date="2019-11" db="EMBL/GenBank/DDBJ databases">
        <title>FDA dAtabase for Regulatory Grade micrObial Sequences (FDA-ARGOS): Supporting development and validation of Infectious Disease Dx tests.</title>
        <authorList>
            <person name="Stonesifer R."/>
            <person name="Tallon L."/>
            <person name="Sadzewicz L."/>
            <person name="Vavikolanu K."/>
            <person name="Mehta A."/>
            <person name="Aluvathingal J."/>
            <person name="Nadendla S."/>
            <person name="Myers T."/>
            <person name="Yan Y."/>
            <person name="Sichtig H."/>
        </authorList>
    </citation>
    <scope>NUCLEOTIDE SEQUENCE [LARGE SCALE GENOMIC DNA]</scope>
    <source>
        <strain evidence="2 3">FDAARGOS_732</strain>
    </source>
</reference>
<feature type="transmembrane region" description="Helical" evidence="1">
    <location>
        <begin position="174"/>
        <end position="196"/>
    </location>
</feature>
<feature type="transmembrane region" description="Helical" evidence="1">
    <location>
        <begin position="284"/>
        <end position="303"/>
    </location>
</feature>
<feature type="transmembrane region" description="Helical" evidence="1">
    <location>
        <begin position="257"/>
        <end position="277"/>
    </location>
</feature>
<accession>A0A857AB07</accession>
<name>A0A857AB07_9ACTO</name>
<evidence type="ECO:0000313" key="3">
    <source>
        <dbReference type="Proteomes" id="UP000424490"/>
    </source>
</evidence>
<feature type="transmembrane region" description="Helical" evidence="1">
    <location>
        <begin position="371"/>
        <end position="390"/>
    </location>
</feature>
<sequence>MPILIGVCGASVVVGIYWKLKKSSVSRLKLLRIALCAAFVLSLVSSSYVPLKSGAALIWFWMAEAIVYLVLVRLGSRLKNAYQEFRLDPQQYRRSRLLCVNETVKPIIEALVPKGSWKDVRIGEPVSPGPLQIGLAIVASIVALIFFAITRVFFFSEEEYLRLPVWTFRYSLLFSAAIITFSYLMVLVLLAALRWLRILLSPIRFGKSLQCVVDWSGYGAALASCLVLVLPALFLIVDKVLNSSNHATFSLSLLFDAASVGALGGLVIGCFLGLFSLIDSRNVLYNSISPAAFFVILDLGLFYRVCKLRPSILLYRYLESHSIEGVDSCDDVETAKLLYNECLSWECERYFAVVKKCDPSVGALLTNVDAVYFWTVVIVLLLFVVWRVVLTFKHAWGGDVERDISIT</sequence>
<keyword evidence="1" id="KW-0472">Membrane</keyword>
<proteinExistence type="predicted"/>
<evidence type="ECO:0000313" key="2">
    <source>
        <dbReference type="EMBL" id="QGS11635.1"/>
    </source>
</evidence>
<keyword evidence="1" id="KW-1133">Transmembrane helix</keyword>
<dbReference type="AlphaFoldDB" id="A0A857AB07"/>
<evidence type="ECO:0000256" key="1">
    <source>
        <dbReference type="SAM" id="Phobius"/>
    </source>
</evidence>
<feature type="transmembrane region" description="Helical" evidence="1">
    <location>
        <begin position="57"/>
        <end position="76"/>
    </location>
</feature>